<dbReference type="InterPro" id="IPR045072">
    <property type="entry name" value="MKRN-like"/>
</dbReference>
<sequence>MPQNEKLDSEKYSDHDNDRYPDSERDKDKPHKSKSSSKSKDLSHVPCKFFKVGACTAGSSCPFSHAVQEPGQHKDVCAWFVKGNCKFGHKCALAHILPGQSMSMDRKNKKSAQLAANATGGAGAKDSAKSGRGVRKDAHTHHGSGGSSTGNVRPGLLSGSTAPTRSLSTSSRPPISMPLKATISPSAPAPPLNDTDFASFSLPDDTEKLPEAPLERRPTPPVQDNESKEERKSHSESKGDHSTINEFKEEYKSPSPPTLPVSMPSTRRSGLSHRPGDSADLGPIGSPPRGSLPRTGLVNGFSPATSPPAPAISTTLPAQSQSIFQSHDTKTLMLDTKQRSGLAASLGTWKTELGPVPSQVVNRGDIRGLDYEIAVEDEDLEEFLPSSLNDLLTPEERSRRMSRTNSTRPTQMQNNGLGLDPPFLSAHSQAEASRHHYSRSVPATSLLGDVKSIWAERTGGVPSSPDASHVFNLAVGTPSSFKSTSGFGGRSFTNEDVNPSPSLLSPSNASAAFLPSLHQYYLNSKPGGIQHSTSGLGRPAGSPLQPPTPQNPSTPPRISSLGGHRPPFDEHASARPIPFGGEGEERPAAISPSIRALQAHAPGQSLPQGLAAGYSRIHALPMTMSPSSVAAFSPSSNNMYSLNQDWAGNPTNQPDHLSVADAGSVPLSSSMAGLESMFSRLSYSAAATSRSPLNNPSLAHSPTQGSPLAMGIQRGTHGNRNWHAQGPLSPLSKPVVTADDDELFSMDG</sequence>
<feature type="compositionally biased region" description="Pro residues" evidence="5">
    <location>
        <begin position="544"/>
        <end position="555"/>
    </location>
</feature>
<evidence type="ECO:0000256" key="3">
    <source>
        <dbReference type="ARBA" id="ARBA00022833"/>
    </source>
</evidence>
<feature type="zinc finger region" description="C3H1-type" evidence="4">
    <location>
        <begin position="41"/>
        <end position="68"/>
    </location>
</feature>
<feature type="region of interest" description="Disordered" evidence="5">
    <location>
        <begin position="391"/>
        <end position="416"/>
    </location>
</feature>
<dbReference type="SMART" id="SM00356">
    <property type="entry name" value="ZnF_C3H1"/>
    <property type="match status" value="2"/>
</dbReference>
<feature type="region of interest" description="Disordered" evidence="5">
    <location>
        <begin position="1"/>
        <end position="42"/>
    </location>
</feature>
<evidence type="ECO:0000256" key="4">
    <source>
        <dbReference type="PROSITE-ProRule" id="PRU00723"/>
    </source>
</evidence>
<feature type="compositionally biased region" description="Acidic residues" evidence="5">
    <location>
        <begin position="738"/>
        <end position="748"/>
    </location>
</feature>
<feature type="domain" description="C3H1-type" evidence="6">
    <location>
        <begin position="41"/>
        <end position="68"/>
    </location>
</feature>
<feature type="compositionally biased region" description="Polar residues" evidence="5">
    <location>
        <begin position="689"/>
        <end position="706"/>
    </location>
</feature>
<dbReference type="PANTHER" id="PTHR11224">
    <property type="entry name" value="MAKORIN-RELATED"/>
    <property type="match status" value="1"/>
</dbReference>
<accession>A0A1J8Q460</accession>
<dbReference type="GO" id="GO:0008270">
    <property type="term" value="F:zinc ion binding"/>
    <property type="evidence" value="ECO:0007669"/>
    <property type="project" value="UniProtKB-KW"/>
</dbReference>
<feature type="compositionally biased region" description="Low complexity" evidence="5">
    <location>
        <begin position="160"/>
        <end position="174"/>
    </location>
</feature>
<evidence type="ECO:0000313" key="7">
    <source>
        <dbReference type="EMBL" id="OJA15455.1"/>
    </source>
</evidence>
<feature type="domain" description="C3H1-type" evidence="6">
    <location>
        <begin position="71"/>
        <end position="98"/>
    </location>
</feature>
<dbReference type="Gene3D" id="4.10.1000.10">
    <property type="entry name" value="Zinc finger, CCCH-type"/>
    <property type="match status" value="1"/>
</dbReference>
<feature type="compositionally biased region" description="Basic and acidic residues" evidence="5">
    <location>
        <begin position="225"/>
        <end position="252"/>
    </location>
</feature>
<dbReference type="InterPro" id="IPR000571">
    <property type="entry name" value="Znf_CCCH"/>
</dbReference>
<feature type="zinc finger region" description="C3H1-type" evidence="4">
    <location>
        <begin position="71"/>
        <end position="98"/>
    </location>
</feature>
<feature type="compositionally biased region" description="Basic and acidic residues" evidence="5">
    <location>
        <begin position="1"/>
        <end position="29"/>
    </location>
</feature>
<dbReference type="InterPro" id="IPR036855">
    <property type="entry name" value="Znf_CCCH_sf"/>
</dbReference>
<evidence type="ECO:0000256" key="2">
    <source>
        <dbReference type="ARBA" id="ARBA00022771"/>
    </source>
</evidence>
<evidence type="ECO:0000313" key="8">
    <source>
        <dbReference type="Proteomes" id="UP000183567"/>
    </source>
</evidence>
<dbReference type="Proteomes" id="UP000183567">
    <property type="component" value="Unassembled WGS sequence"/>
</dbReference>
<dbReference type="PANTHER" id="PTHR11224:SF10">
    <property type="entry name" value="IP09428P-RELATED"/>
    <property type="match status" value="1"/>
</dbReference>
<keyword evidence="3 4" id="KW-0862">Zinc</keyword>
<reference evidence="7 8" key="1">
    <citation type="submission" date="2016-03" db="EMBL/GenBank/DDBJ databases">
        <title>Comparative genomics of the ectomycorrhizal sister species Rhizopogon vinicolor and Rhizopogon vesiculosus (Basidiomycota: Boletales) reveals a divergence of the mating type B locus.</title>
        <authorList>
            <person name="Mujic A.B."/>
            <person name="Kuo A."/>
            <person name="Tritt A."/>
            <person name="Lipzen A."/>
            <person name="Chen C."/>
            <person name="Johnson J."/>
            <person name="Sharma A."/>
            <person name="Barry K."/>
            <person name="Grigoriev I.V."/>
            <person name="Spatafora J.W."/>
        </authorList>
    </citation>
    <scope>NUCLEOTIDE SEQUENCE [LARGE SCALE GENOMIC DNA]</scope>
    <source>
        <strain evidence="7 8">AM-OR11-056</strain>
    </source>
</reference>
<dbReference type="OrthoDB" id="411372at2759"/>
<feature type="compositionally biased region" description="Basic and acidic residues" evidence="5">
    <location>
        <begin position="126"/>
        <end position="137"/>
    </location>
</feature>
<comment type="caution">
    <text evidence="7">The sequence shown here is derived from an EMBL/GenBank/DDBJ whole genome shotgun (WGS) entry which is preliminary data.</text>
</comment>
<protein>
    <recommendedName>
        <fullName evidence="6">C3H1-type domain-containing protein</fullName>
    </recommendedName>
</protein>
<proteinExistence type="predicted"/>
<keyword evidence="8" id="KW-1185">Reference proteome</keyword>
<name>A0A1J8Q460_9AGAM</name>
<evidence type="ECO:0000256" key="1">
    <source>
        <dbReference type="ARBA" id="ARBA00022723"/>
    </source>
</evidence>
<keyword evidence="2 4" id="KW-0863">Zinc-finger</keyword>
<feature type="region of interest" description="Disordered" evidence="5">
    <location>
        <begin position="104"/>
        <end position="320"/>
    </location>
</feature>
<dbReference type="EMBL" id="LVVM01003113">
    <property type="protein sequence ID" value="OJA15455.1"/>
    <property type="molecule type" value="Genomic_DNA"/>
</dbReference>
<dbReference type="Pfam" id="PF14608">
    <property type="entry name" value="zf-CCCH_2"/>
    <property type="match status" value="2"/>
</dbReference>
<dbReference type="PROSITE" id="PS50103">
    <property type="entry name" value="ZF_C3H1"/>
    <property type="match status" value="2"/>
</dbReference>
<dbReference type="AlphaFoldDB" id="A0A1J8Q460"/>
<dbReference type="SUPFAM" id="SSF90229">
    <property type="entry name" value="CCCH zinc finger"/>
    <property type="match status" value="1"/>
</dbReference>
<feature type="region of interest" description="Disordered" evidence="5">
    <location>
        <begin position="689"/>
        <end position="748"/>
    </location>
</feature>
<evidence type="ECO:0000259" key="6">
    <source>
        <dbReference type="PROSITE" id="PS50103"/>
    </source>
</evidence>
<dbReference type="GO" id="GO:0061630">
    <property type="term" value="F:ubiquitin protein ligase activity"/>
    <property type="evidence" value="ECO:0007669"/>
    <property type="project" value="InterPro"/>
</dbReference>
<gene>
    <name evidence="7" type="ORF">AZE42_02212</name>
</gene>
<feature type="region of interest" description="Disordered" evidence="5">
    <location>
        <begin position="524"/>
        <end position="587"/>
    </location>
</feature>
<feature type="compositionally biased region" description="Basic and acidic residues" evidence="5">
    <location>
        <begin position="205"/>
        <end position="218"/>
    </location>
</feature>
<organism evidence="7 8">
    <name type="scientific">Rhizopogon vesiculosus</name>
    <dbReference type="NCBI Taxonomy" id="180088"/>
    <lineage>
        <taxon>Eukaryota</taxon>
        <taxon>Fungi</taxon>
        <taxon>Dikarya</taxon>
        <taxon>Basidiomycota</taxon>
        <taxon>Agaricomycotina</taxon>
        <taxon>Agaricomycetes</taxon>
        <taxon>Agaricomycetidae</taxon>
        <taxon>Boletales</taxon>
        <taxon>Suillineae</taxon>
        <taxon>Rhizopogonaceae</taxon>
        <taxon>Rhizopogon</taxon>
    </lineage>
</organism>
<dbReference type="GO" id="GO:0000209">
    <property type="term" value="P:protein polyubiquitination"/>
    <property type="evidence" value="ECO:0007669"/>
    <property type="project" value="InterPro"/>
</dbReference>
<dbReference type="STRING" id="180088.A0A1J8Q460"/>
<keyword evidence="1 4" id="KW-0479">Metal-binding</keyword>
<evidence type="ECO:0000256" key="5">
    <source>
        <dbReference type="SAM" id="MobiDB-lite"/>
    </source>
</evidence>